<keyword evidence="3" id="KW-1185">Reference proteome</keyword>
<gene>
    <name evidence="2" type="ORF">FOZ63_001043</name>
</gene>
<evidence type="ECO:0000256" key="1">
    <source>
        <dbReference type="SAM" id="Phobius"/>
    </source>
</evidence>
<proteinExistence type="predicted"/>
<feature type="transmembrane region" description="Helical" evidence="1">
    <location>
        <begin position="312"/>
        <end position="330"/>
    </location>
</feature>
<feature type="transmembrane region" description="Helical" evidence="1">
    <location>
        <begin position="267"/>
        <end position="287"/>
    </location>
</feature>
<feature type="transmembrane region" description="Helical" evidence="1">
    <location>
        <begin position="95"/>
        <end position="117"/>
    </location>
</feature>
<protein>
    <submittedName>
        <fullName evidence="2">Uncharacterized protein</fullName>
    </submittedName>
</protein>
<name>A0A7J6RTQ4_PEROL</name>
<dbReference type="Proteomes" id="UP000553632">
    <property type="component" value="Unassembled WGS sequence"/>
</dbReference>
<reference evidence="2 3" key="1">
    <citation type="submission" date="2020-04" db="EMBL/GenBank/DDBJ databases">
        <title>Perkinsus olseni comparative genomics.</title>
        <authorList>
            <person name="Bogema D.R."/>
        </authorList>
    </citation>
    <scope>NUCLEOTIDE SEQUENCE [LARGE SCALE GENOMIC DNA]</scope>
    <source>
        <strain evidence="2 3">ATCC PRA-207</strain>
    </source>
</reference>
<feature type="transmembrane region" description="Helical" evidence="1">
    <location>
        <begin position="361"/>
        <end position="378"/>
    </location>
</feature>
<sequence>MPVYSATEQLPGPLTPKGIFKSGLVLMHRIRDSREHPLLCLALAGSVWALWLHEALDADLIPSPNAWTTTQECMECIRGQIDSVDDLQRAAMSGFRALIISNGALSFVQAVMLTLMLEIIGYTWELRVGTVRATLSAVVVAATGFALMHVMDLNDISTCKEPLRYGRVEGSLPLAVALTVLLASEHIRISSDMLPRELRLGFRVAPEWHCWLLFIVATWQLSTVSLVRIYTPWIVAGLLLGLCDLSRLKAFFGKLRDPKIRQLLKHIAVLAVAIGYCPFAFVARPAFDDALPPALRMTIWQGSEQLLGGEDLLGPLIFKTIVLGSLAVLMSGRTGNDARWLNLDSQLCLRSAVPYCPSSDLFYYIGGICVLVLTFYVMNSPVFVFPHLGLVSIPWREVPLVVQQPSSDRSCWYLNVTAPSPQTDCRRPTVGLPSTIPRTLLLRSRDAPC</sequence>
<accession>A0A7J6RTQ4</accession>
<dbReference type="EMBL" id="JABANO010023343">
    <property type="protein sequence ID" value="KAF4723696.1"/>
    <property type="molecule type" value="Genomic_DNA"/>
</dbReference>
<evidence type="ECO:0000313" key="3">
    <source>
        <dbReference type="Proteomes" id="UP000553632"/>
    </source>
</evidence>
<keyword evidence="1" id="KW-0472">Membrane</keyword>
<organism evidence="2 3">
    <name type="scientific">Perkinsus olseni</name>
    <name type="common">Perkinsus atlanticus</name>
    <dbReference type="NCBI Taxonomy" id="32597"/>
    <lineage>
        <taxon>Eukaryota</taxon>
        <taxon>Sar</taxon>
        <taxon>Alveolata</taxon>
        <taxon>Perkinsozoa</taxon>
        <taxon>Perkinsea</taxon>
        <taxon>Perkinsida</taxon>
        <taxon>Perkinsidae</taxon>
        <taxon>Perkinsus</taxon>
    </lineage>
</organism>
<keyword evidence="1" id="KW-0812">Transmembrane</keyword>
<comment type="caution">
    <text evidence="2">The sequence shown here is derived from an EMBL/GenBank/DDBJ whole genome shotgun (WGS) entry which is preliminary data.</text>
</comment>
<feature type="transmembrane region" description="Helical" evidence="1">
    <location>
        <begin position="227"/>
        <end position="246"/>
    </location>
</feature>
<feature type="transmembrane region" description="Helical" evidence="1">
    <location>
        <begin position="129"/>
        <end position="150"/>
    </location>
</feature>
<dbReference type="AlphaFoldDB" id="A0A7J6RTQ4"/>
<evidence type="ECO:0000313" key="2">
    <source>
        <dbReference type="EMBL" id="KAF4723696.1"/>
    </source>
</evidence>
<keyword evidence="1" id="KW-1133">Transmembrane helix</keyword>